<dbReference type="Pfam" id="PF00239">
    <property type="entry name" value="Resolvase"/>
    <property type="match status" value="1"/>
</dbReference>
<dbReference type="Pfam" id="PF07508">
    <property type="entry name" value="Recombinase"/>
    <property type="match status" value="1"/>
</dbReference>
<comment type="caution">
    <text evidence="4">The sequence shown here is derived from an EMBL/GenBank/DDBJ whole genome shotgun (WGS) entry which is preliminary data.</text>
</comment>
<dbReference type="PANTHER" id="PTHR30461:SF23">
    <property type="entry name" value="DNA RECOMBINASE-RELATED"/>
    <property type="match status" value="1"/>
</dbReference>
<dbReference type="InterPro" id="IPR036162">
    <property type="entry name" value="Resolvase-like_N_sf"/>
</dbReference>
<feature type="domain" description="Resolvase/invertase-type recombinase catalytic" evidence="2">
    <location>
        <begin position="40"/>
        <end position="193"/>
    </location>
</feature>
<keyword evidence="1" id="KW-0175">Coiled coil</keyword>
<evidence type="ECO:0000259" key="3">
    <source>
        <dbReference type="PROSITE" id="PS51737"/>
    </source>
</evidence>
<sequence length="580" mass="65964">MTSAYDDLVDELLGDDELLADGALPAVLSTVAETVEPGSRAVIYLRVSSAGQVKNDYDPEGISIPAQRVKCQRKAEQLGLTIIDEYVEPGRTATEMSKRVEFQRMLTRVRNAGDVDYIIVYKLSRMARNRLDDAIVMADLRKRGVTLVSATESIDDSPVGQLMHGILATFNEYQSRESGADIAYKMKQKAKNGGTIGRAPLGYLNVRDRFDGREIRTIAVDPERAPFVQLAFELYVTGDYSLEDLSDELYDRGLRTRPTGRHPAKQVSINKLSMMLRDRYYLGYVEVDGEEVQGRHEPLIDEDLFDRVQDLLESRSTAGERRREHPHYLKGSLFCGRCKRAGITQRLIVQHTVNSRGSEYTYFFCRNKQNGSCEAPHINVALVEDAVENHYATIRFSAQFVATVRAEVARAIDEQEASERLLHKQLTTELKALDTREENLIELAADSTIGQEKIKTKLREIARQRRRLTERLTTTTENLSDSARLIEAALTLLENPKELYRRCDEQQRRMLNQAIFHSIYVDDDQIADHSLREPFAHLHAVQSDWQTTDVTLPEPRTDTRPRGYQRCPGPTTWRCFGAVF</sequence>
<dbReference type="EMBL" id="JBHSXX010000001">
    <property type="protein sequence ID" value="MFC6867202.1"/>
    <property type="molecule type" value="Genomic_DNA"/>
</dbReference>
<evidence type="ECO:0000259" key="2">
    <source>
        <dbReference type="PROSITE" id="PS51736"/>
    </source>
</evidence>
<feature type="domain" description="Recombinase" evidence="3">
    <location>
        <begin position="200"/>
        <end position="318"/>
    </location>
</feature>
<dbReference type="InterPro" id="IPR050639">
    <property type="entry name" value="SSR_resolvase"/>
</dbReference>
<dbReference type="InterPro" id="IPR025827">
    <property type="entry name" value="Zn_ribbon_recom_dom"/>
</dbReference>
<feature type="coiled-coil region" evidence="1">
    <location>
        <begin position="451"/>
        <end position="478"/>
    </location>
</feature>
<dbReference type="Pfam" id="PF13408">
    <property type="entry name" value="Zn_ribbon_recom"/>
    <property type="match status" value="1"/>
</dbReference>
<name>A0ABW2BXN4_9PSEU</name>
<keyword evidence="5" id="KW-1185">Reference proteome</keyword>
<dbReference type="Gene3D" id="3.40.50.1390">
    <property type="entry name" value="Resolvase, N-terminal catalytic domain"/>
    <property type="match status" value="1"/>
</dbReference>
<dbReference type="InterPro" id="IPR038109">
    <property type="entry name" value="DNA_bind_recomb_sf"/>
</dbReference>
<accession>A0ABW2BXN4</accession>
<dbReference type="RefSeq" id="WP_345394828.1">
    <property type="nucleotide sequence ID" value="NZ_BAABLA010000022.1"/>
</dbReference>
<protein>
    <submittedName>
        <fullName evidence="4">Recombinase family protein</fullName>
    </submittedName>
</protein>
<reference evidence="5" key="1">
    <citation type="journal article" date="2019" name="Int. J. Syst. Evol. Microbiol.">
        <title>The Global Catalogue of Microorganisms (GCM) 10K type strain sequencing project: providing services to taxonomists for standard genome sequencing and annotation.</title>
        <authorList>
            <consortium name="The Broad Institute Genomics Platform"/>
            <consortium name="The Broad Institute Genome Sequencing Center for Infectious Disease"/>
            <person name="Wu L."/>
            <person name="Ma J."/>
        </authorList>
    </citation>
    <scope>NUCLEOTIDE SEQUENCE [LARGE SCALE GENOMIC DNA]</scope>
    <source>
        <strain evidence="5">KCTC 32255</strain>
    </source>
</reference>
<dbReference type="InterPro" id="IPR011109">
    <property type="entry name" value="DNA_bind_recombinase_dom"/>
</dbReference>
<evidence type="ECO:0000256" key="1">
    <source>
        <dbReference type="SAM" id="Coils"/>
    </source>
</evidence>
<dbReference type="PROSITE" id="PS51736">
    <property type="entry name" value="RECOMBINASES_3"/>
    <property type="match status" value="1"/>
</dbReference>
<organism evidence="4 5">
    <name type="scientific">Haloechinothrix salitolerans</name>
    <dbReference type="NCBI Taxonomy" id="926830"/>
    <lineage>
        <taxon>Bacteria</taxon>
        <taxon>Bacillati</taxon>
        <taxon>Actinomycetota</taxon>
        <taxon>Actinomycetes</taxon>
        <taxon>Pseudonocardiales</taxon>
        <taxon>Pseudonocardiaceae</taxon>
        <taxon>Haloechinothrix</taxon>
    </lineage>
</organism>
<dbReference type="PROSITE" id="PS51737">
    <property type="entry name" value="RECOMBINASE_DNA_BIND"/>
    <property type="match status" value="1"/>
</dbReference>
<dbReference type="Proteomes" id="UP001596337">
    <property type="component" value="Unassembled WGS sequence"/>
</dbReference>
<dbReference type="SUPFAM" id="SSF53041">
    <property type="entry name" value="Resolvase-like"/>
    <property type="match status" value="1"/>
</dbReference>
<evidence type="ECO:0000313" key="4">
    <source>
        <dbReference type="EMBL" id="MFC6867202.1"/>
    </source>
</evidence>
<proteinExistence type="predicted"/>
<evidence type="ECO:0000313" key="5">
    <source>
        <dbReference type="Proteomes" id="UP001596337"/>
    </source>
</evidence>
<gene>
    <name evidence="4" type="ORF">ACFQGD_08575</name>
</gene>
<dbReference type="Gene3D" id="3.90.1750.20">
    <property type="entry name" value="Putative Large Serine Recombinase, Chain B, Domain 2"/>
    <property type="match status" value="1"/>
</dbReference>
<dbReference type="CDD" id="cd00338">
    <property type="entry name" value="Ser_Recombinase"/>
    <property type="match status" value="1"/>
</dbReference>
<dbReference type="PANTHER" id="PTHR30461">
    <property type="entry name" value="DNA-INVERTASE FROM LAMBDOID PROPHAGE"/>
    <property type="match status" value="1"/>
</dbReference>
<dbReference type="SMART" id="SM00857">
    <property type="entry name" value="Resolvase"/>
    <property type="match status" value="1"/>
</dbReference>
<dbReference type="InterPro" id="IPR006119">
    <property type="entry name" value="Resolv_N"/>
</dbReference>